<organism evidence="1 2">
    <name type="scientific">Chaetomium tenue</name>
    <dbReference type="NCBI Taxonomy" id="1854479"/>
    <lineage>
        <taxon>Eukaryota</taxon>
        <taxon>Fungi</taxon>
        <taxon>Dikarya</taxon>
        <taxon>Ascomycota</taxon>
        <taxon>Pezizomycotina</taxon>
        <taxon>Sordariomycetes</taxon>
        <taxon>Sordariomycetidae</taxon>
        <taxon>Sordariales</taxon>
        <taxon>Chaetomiaceae</taxon>
        <taxon>Chaetomium</taxon>
    </lineage>
</organism>
<proteinExistence type="predicted"/>
<comment type="caution">
    <text evidence="1">The sequence shown here is derived from an EMBL/GenBank/DDBJ whole genome shotgun (WGS) entry which is preliminary data.</text>
</comment>
<gene>
    <name evidence="1" type="ORF">F5144DRAFT_561163</name>
</gene>
<dbReference type="Proteomes" id="UP000724584">
    <property type="component" value="Unassembled WGS sequence"/>
</dbReference>
<dbReference type="EMBL" id="JAGIZQ010000002">
    <property type="protein sequence ID" value="KAH6640637.1"/>
    <property type="molecule type" value="Genomic_DNA"/>
</dbReference>
<evidence type="ECO:0000313" key="2">
    <source>
        <dbReference type="Proteomes" id="UP000724584"/>
    </source>
</evidence>
<name>A0ACB7PFB5_9PEZI</name>
<evidence type="ECO:0000313" key="1">
    <source>
        <dbReference type="EMBL" id="KAH6640637.1"/>
    </source>
</evidence>
<accession>A0ACB7PFB5</accession>
<keyword evidence="2" id="KW-1185">Reference proteome</keyword>
<protein>
    <submittedName>
        <fullName evidence="1">Major facilitator superfamily domain-containing protein</fullName>
    </submittedName>
</protein>
<sequence length="445" mass="46979">MAALESPHGSSTLQPQDDEKKIPNPQDTTTDTESATAALPEPGPGAFPPAPDGGARAWLVLAGSACIFFSCLGFMNSFGVFQAYYMTHQLRDQSPDNVAWIGSLMSFIQFAGGLVAGPLFDRYGAWVIRPGAVLYVFALMMTSICKEYWQFMLAQGVLTGLAMSVMQVPAFAAVSQYFDKKRAAAIGLVVSGSSIGGIVFPIALSKMLNDSTLSFGWSVRIMAFVITPLLAFSCFAITARFPPRKTNFFLPEAFKQIRFLLVIAAGWCCFIGMFTPLFFLPSYAISRGISPTFSSYLLAIVNGASTFGRIIPGILADKFGKLTIFGLGGILTAVIVLCMNTATSVAGLVVYAIAFGFSSGTIISGSMAALSICTDDPRNLGTYMGMGMAIAATATLVGPPVNGVLLEKYGGYLEVSIFSGVICLAGGFIAIATKATTPNGLLGRS</sequence>
<reference evidence="1 2" key="1">
    <citation type="journal article" date="2021" name="Nat. Commun.">
        <title>Genetic determinants of endophytism in the Arabidopsis root mycobiome.</title>
        <authorList>
            <person name="Mesny F."/>
            <person name="Miyauchi S."/>
            <person name="Thiergart T."/>
            <person name="Pickel B."/>
            <person name="Atanasova L."/>
            <person name="Karlsson M."/>
            <person name="Huettel B."/>
            <person name="Barry K.W."/>
            <person name="Haridas S."/>
            <person name="Chen C."/>
            <person name="Bauer D."/>
            <person name="Andreopoulos W."/>
            <person name="Pangilinan J."/>
            <person name="LaButti K."/>
            <person name="Riley R."/>
            <person name="Lipzen A."/>
            <person name="Clum A."/>
            <person name="Drula E."/>
            <person name="Henrissat B."/>
            <person name="Kohler A."/>
            <person name="Grigoriev I.V."/>
            <person name="Martin F.M."/>
            <person name="Hacquard S."/>
        </authorList>
    </citation>
    <scope>NUCLEOTIDE SEQUENCE [LARGE SCALE GENOMIC DNA]</scope>
    <source>
        <strain evidence="1 2">MPI-SDFR-AT-0079</strain>
    </source>
</reference>